<evidence type="ECO:0000256" key="2">
    <source>
        <dbReference type="ARBA" id="ARBA00007079"/>
    </source>
</evidence>
<evidence type="ECO:0000256" key="3">
    <source>
        <dbReference type="ARBA" id="ARBA00022448"/>
    </source>
</evidence>
<comment type="caution">
    <text evidence="11">The sequence shown here is derived from an EMBL/GenBank/DDBJ whole genome shotgun (WGS) entry which is preliminary data.</text>
</comment>
<dbReference type="InterPro" id="IPR020966">
    <property type="entry name" value="ALMT"/>
</dbReference>
<dbReference type="EMBL" id="JAWPEI010000008">
    <property type="protein sequence ID" value="KAK4719774.1"/>
    <property type="molecule type" value="Genomic_DNA"/>
</dbReference>
<evidence type="ECO:0000256" key="7">
    <source>
        <dbReference type="ARBA" id="ARBA00023136"/>
    </source>
</evidence>
<dbReference type="PANTHER" id="PTHR31086">
    <property type="entry name" value="ALUMINUM-ACTIVATED MALATE TRANSPORTER 10"/>
    <property type="match status" value="1"/>
</dbReference>
<sequence length="321" mass="35969">MTVIVENQAEVAECGCFLNAWLCFKQLVKKLMFKVVHNAISAKKLGKEDPRIIVHSLKVGMYSIQSSFLPKLKARYDYGVLIFILTFSLVSVSGYHYKQVLEMAETRVSSILIGCAIALLVCIFICPVWAAQQLHNKFSSNFENLGSFLEGWASRAAGEEKTPDLQGYKSANFAKWEPRHGKFRYRHPWAQYLEIGGIARDCALSNSCPKLSTESGHVLNELALAMKTMTYPLTITVHIDNAKIAAENLKSLLHTNSSWEGINFSDIIPMATVDSLLIEIVSYTTKMVESFDQIKTNSWKTKRVTPDQPSTESVHHDVAAE</sequence>
<protein>
    <recommendedName>
        <fullName evidence="13">Aluminum-activated malate transporter</fullName>
    </recommendedName>
</protein>
<organism evidence="11 12">
    <name type="scientific">Solanum pinnatisectum</name>
    <name type="common">tansyleaf nightshade</name>
    <dbReference type="NCBI Taxonomy" id="50273"/>
    <lineage>
        <taxon>Eukaryota</taxon>
        <taxon>Viridiplantae</taxon>
        <taxon>Streptophyta</taxon>
        <taxon>Embryophyta</taxon>
        <taxon>Tracheophyta</taxon>
        <taxon>Spermatophyta</taxon>
        <taxon>Magnoliopsida</taxon>
        <taxon>eudicotyledons</taxon>
        <taxon>Gunneridae</taxon>
        <taxon>Pentapetalae</taxon>
        <taxon>asterids</taxon>
        <taxon>lamiids</taxon>
        <taxon>Solanales</taxon>
        <taxon>Solanaceae</taxon>
        <taxon>Solanoideae</taxon>
        <taxon>Solaneae</taxon>
        <taxon>Solanum</taxon>
    </lineage>
</organism>
<comment type="similarity">
    <text evidence="2">Belongs to the aromatic acid exporter (TC 2.A.85) family.</text>
</comment>
<evidence type="ECO:0000256" key="9">
    <source>
        <dbReference type="SAM" id="MobiDB-lite"/>
    </source>
</evidence>
<proteinExistence type="inferred from homology"/>
<dbReference type="GO" id="GO:0016020">
    <property type="term" value="C:membrane"/>
    <property type="evidence" value="ECO:0007669"/>
    <property type="project" value="UniProtKB-SubCell"/>
</dbReference>
<evidence type="ECO:0000313" key="12">
    <source>
        <dbReference type="Proteomes" id="UP001311915"/>
    </source>
</evidence>
<dbReference type="AlphaFoldDB" id="A0AAV9L2J9"/>
<reference evidence="11 12" key="1">
    <citation type="submission" date="2023-10" db="EMBL/GenBank/DDBJ databases">
        <title>Genome-Wide Identification Analysis in wild type Solanum Pinnatisectum Reveals Some Genes Defensing Phytophthora Infestans.</title>
        <authorList>
            <person name="Sun C."/>
        </authorList>
    </citation>
    <scope>NUCLEOTIDE SEQUENCE [LARGE SCALE GENOMIC DNA]</scope>
    <source>
        <strain evidence="11">LQN</strain>
        <tissue evidence="11">Leaf</tissue>
    </source>
</reference>
<evidence type="ECO:0000256" key="4">
    <source>
        <dbReference type="ARBA" id="ARBA00022692"/>
    </source>
</evidence>
<keyword evidence="3" id="KW-0813">Transport</keyword>
<name>A0AAV9L2J9_9SOLN</name>
<evidence type="ECO:0000256" key="10">
    <source>
        <dbReference type="SAM" id="Phobius"/>
    </source>
</evidence>
<evidence type="ECO:0000256" key="6">
    <source>
        <dbReference type="ARBA" id="ARBA00023065"/>
    </source>
</evidence>
<feature type="transmembrane region" description="Helical" evidence="10">
    <location>
        <begin position="109"/>
        <end position="130"/>
    </location>
</feature>
<accession>A0AAV9L2J9</accession>
<evidence type="ECO:0000313" key="11">
    <source>
        <dbReference type="EMBL" id="KAK4719774.1"/>
    </source>
</evidence>
<dbReference type="Pfam" id="PF11744">
    <property type="entry name" value="ALMT"/>
    <property type="match status" value="2"/>
</dbReference>
<keyword evidence="4 10" id="KW-0812">Transmembrane</keyword>
<keyword evidence="6" id="KW-0406">Ion transport</keyword>
<evidence type="ECO:0000256" key="8">
    <source>
        <dbReference type="ARBA" id="ARBA00023303"/>
    </source>
</evidence>
<keyword evidence="12" id="KW-1185">Reference proteome</keyword>
<evidence type="ECO:0000256" key="5">
    <source>
        <dbReference type="ARBA" id="ARBA00022989"/>
    </source>
</evidence>
<keyword evidence="5 10" id="KW-1133">Transmembrane helix</keyword>
<dbReference type="GO" id="GO:0034220">
    <property type="term" value="P:monoatomic ion transmembrane transport"/>
    <property type="evidence" value="ECO:0007669"/>
    <property type="project" value="UniProtKB-KW"/>
</dbReference>
<feature type="region of interest" description="Disordered" evidence="9">
    <location>
        <begin position="301"/>
        <end position="321"/>
    </location>
</feature>
<keyword evidence="8" id="KW-0407">Ion channel</keyword>
<feature type="transmembrane region" description="Helical" evidence="10">
    <location>
        <begin position="78"/>
        <end position="97"/>
    </location>
</feature>
<gene>
    <name evidence="11" type="ORF">R3W88_018112</name>
</gene>
<evidence type="ECO:0000256" key="1">
    <source>
        <dbReference type="ARBA" id="ARBA00004141"/>
    </source>
</evidence>
<dbReference type="Proteomes" id="UP001311915">
    <property type="component" value="Unassembled WGS sequence"/>
</dbReference>
<evidence type="ECO:0008006" key="13">
    <source>
        <dbReference type="Google" id="ProtNLM"/>
    </source>
</evidence>
<dbReference type="GO" id="GO:0015743">
    <property type="term" value="P:malate transport"/>
    <property type="evidence" value="ECO:0007669"/>
    <property type="project" value="InterPro"/>
</dbReference>
<comment type="subcellular location">
    <subcellularLocation>
        <location evidence="1">Membrane</location>
        <topology evidence="1">Multi-pass membrane protein</topology>
    </subcellularLocation>
</comment>
<keyword evidence="7 10" id="KW-0472">Membrane</keyword>